<dbReference type="EMBL" id="FZOB01000004">
    <property type="protein sequence ID" value="SNR73462.1"/>
    <property type="molecule type" value="Genomic_DNA"/>
</dbReference>
<sequence>MRNGKCSCRKGKTLSAITCRELEELFSFLDSRPELKSYVFELINLFRPTDPQRVIAERIFHTVRECYDIGVISFSEAEELLQILKKFFLRSTDTRRGDFLEILLSKRGPLKIKGRYRRINQCRLYKGRKEISPKEIDVAFSGPDGLELHECKANMVRQWRDPLYKRTKKGRKLIFLNSITEVCGSGKVFVFCTGLDGRFATMYVKKLFKRYGYKNIDVAGREELL</sequence>
<organism evidence="1 2">
    <name type="scientific">Desulfurobacterium atlanticum</name>
    <dbReference type="NCBI Taxonomy" id="240169"/>
    <lineage>
        <taxon>Bacteria</taxon>
        <taxon>Pseudomonadati</taxon>
        <taxon>Aquificota</taxon>
        <taxon>Aquificia</taxon>
        <taxon>Desulfurobacteriales</taxon>
        <taxon>Desulfurobacteriaceae</taxon>
        <taxon>Desulfurobacterium</taxon>
    </lineage>
</organism>
<gene>
    <name evidence="1" type="ORF">SAMN06265340_104117</name>
</gene>
<protein>
    <submittedName>
        <fullName evidence="1">Uncharacterized protein</fullName>
    </submittedName>
</protein>
<proteinExistence type="predicted"/>
<dbReference type="Proteomes" id="UP000198405">
    <property type="component" value="Unassembled WGS sequence"/>
</dbReference>
<name>A0A238YR56_9BACT</name>
<reference evidence="2" key="1">
    <citation type="submission" date="2017-06" db="EMBL/GenBank/DDBJ databases">
        <authorList>
            <person name="Varghese N."/>
            <person name="Submissions S."/>
        </authorList>
    </citation>
    <scope>NUCLEOTIDE SEQUENCE [LARGE SCALE GENOMIC DNA]</scope>
    <source>
        <strain evidence="2">DSM 15668</strain>
    </source>
</reference>
<keyword evidence="2" id="KW-1185">Reference proteome</keyword>
<dbReference type="AlphaFoldDB" id="A0A238YR56"/>
<accession>A0A238YR56</accession>
<dbReference type="RefSeq" id="WP_089322864.1">
    <property type="nucleotide sequence ID" value="NZ_FZOB01000004.1"/>
</dbReference>
<evidence type="ECO:0000313" key="2">
    <source>
        <dbReference type="Proteomes" id="UP000198405"/>
    </source>
</evidence>
<dbReference type="OrthoDB" id="12576at2"/>
<evidence type="ECO:0000313" key="1">
    <source>
        <dbReference type="EMBL" id="SNR73462.1"/>
    </source>
</evidence>